<evidence type="ECO:0000256" key="2">
    <source>
        <dbReference type="ARBA" id="ARBA00004584"/>
    </source>
</evidence>
<dbReference type="InterPro" id="IPR012485">
    <property type="entry name" value="CENP-I"/>
</dbReference>
<keyword evidence="6" id="KW-0137">Centromere</keyword>
<name>H2ZD64_CIOSA</name>
<dbReference type="PANTHER" id="PTHR48208">
    <property type="entry name" value="CENTROMERE PROTEIN I"/>
    <property type="match status" value="1"/>
</dbReference>
<reference evidence="7" key="2">
    <citation type="submission" date="2025-08" db="UniProtKB">
        <authorList>
            <consortium name="Ensembl"/>
        </authorList>
    </citation>
    <scope>IDENTIFICATION</scope>
</reference>
<protein>
    <submittedName>
        <fullName evidence="7">Uncharacterized protein</fullName>
    </submittedName>
</protein>
<comment type="subcellular location">
    <subcellularLocation>
        <location evidence="2">Chromosome</location>
        <location evidence="2">Centromere</location>
    </subcellularLocation>
    <subcellularLocation>
        <location evidence="1">Nucleus</location>
    </subcellularLocation>
</comment>
<keyword evidence="5" id="KW-0539">Nucleus</keyword>
<proteinExistence type="inferred from homology"/>
<dbReference type="Proteomes" id="UP000007875">
    <property type="component" value="Unassembled WGS sequence"/>
</dbReference>
<dbReference type="HOGENOM" id="CLU_1839589_0_0_1"/>
<evidence type="ECO:0000256" key="3">
    <source>
        <dbReference type="ARBA" id="ARBA00005470"/>
    </source>
</evidence>
<evidence type="ECO:0000313" key="8">
    <source>
        <dbReference type="Proteomes" id="UP000007875"/>
    </source>
</evidence>
<organism evidence="7 8">
    <name type="scientific">Ciona savignyi</name>
    <name type="common">Pacific transparent sea squirt</name>
    <dbReference type="NCBI Taxonomy" id="51511"/>
    <lineage>
        <taxon>Eukaryota</taxon>
        <taxon>Metazoa</taxon>
        <taxon>Chordata</taxon>
        <taxon>Tunicata</taxon>
        <taxon>Ascidiacea</taxon>
        <taxon>Phlebobranchia</taxon>
        <taxon>Cionidae</taxon>
        <taxon>Ciona</taxon>
    </lineage>
</organism>
<reference evidence="8" key="1">
    <citation type="submission" date="2003-08" db="EMBL/GenBank/DDBJ databases">
        <authorList>
            <person name="Birren B."/>
            <person name="Nusbaum C."/>
            <person name="Abebe A."/>
            <person name="Abouelleil A."/>
            <person name="Adekoya E."/>
            <person name="Ait-zahra M."/>
            <person name="Allen N."/>
            <person name="Allen T."/>
            <person name="An P."/>
            <person name="Anderson M."/>
            <person name="Anderson S."/>
            <person name="Arachchi H."/>
            <person name="Armbruster J."/>
            <person name="Bachantsang P."/>
            <person name="Baldwin J."/>
            <person name="Barry A."/>
            <person name="Bayul T."/>
            <person name="Blitshsteyn B."/>
            <person name="Bloom T."/>
            <person name="Blye J."/>
            <person name="Boguslavskiy L."/>
            <person name="Borowsky M."/>
            <person name="Boukhgalter B."/>
            <person name="Brunache A."/>
            <person name="Butler J."/>
            <person name="Calixte N."/>
            <person name="Calvo S."/>
            <person name="Camarata J."/>
            <person name="Campo K."/>
            <person name="Chang J."/>
            <person name="Cheshatsang Y."/>
            <person name="Citroen M."/>
            <person name="Collymore A."/>
            <person name="Considine T."/>
            <person name="Cook A."/>
            <person name="Cooke P."/>
            <person name="Corum B."/>
            <person name="Cuomo C."/>
            <person name="David R."/>
            <person name="Dawoe T."/>
            <person name="Degray S."/>
            <person name="Dodge S."/>
            <person name="Dooley K."/>
            <person name="Dorje P."/>
            <person name="Dorjee K."/>
            <person name="Dorris L."/>
            <person name="Duffey N."/>
            <person name="Dupes A."/>
            <person name="Elkins T."/>
            <person name="Engels R."/>
            <person name="Erickson J."/>
            <person name="Farina A."/>
            <person name="Faro S."/>
            <person name="Ferreira P."/>
            <person name="Fischer H."/>
            <person name="Fitzgerald M."/>
            <person name="Foley K."/>
            <person name="Gage D."/>
            <person name="Galagan J."/>
            <person name="Gearin G."/>
            <person name="Gnerre S."/>
            <person name="Gnirke A."/>
            <person name="Goyette A."/>
            <person name="Graham J."/>
            <person name="Grandbois E."/>
            <person name="Gyaltsen K."/>
            <person name="Hafez N."/>
            <person name="Hagopian D."/>
            <person name="Hagos B."/>
            <person name="Hall J."/>
            <person name="Hatcher B."/>
            <person name="Heller A."/>
            <person name="Higgins H."/>
            <person name="Honan T."/>
            <person name="Horn A."/>
            <person name="Houde N."/>
            <person name="Hughes L."/>
            <person name="Hulme W."/>
            <person name="Husby E."/>
            <person name="Iliev I."/>
            <person name="Jaffe D."/>
            <person name="Jones C."/>
            <person name="Kamal M."/>
            <person name="Kamat A."/>
            <person name="Kamvysselis M."/>
            <person name="Karlsson E."/>
            <person name="Kells C."/>
            <person name="Kieu A."/>
            <person name="Kisner P."/>
            <person name="Kodira C."/>
            <person name="Kulbokas E."/>
            <person name="Labutti K."/>
            <person name="Lama D."/>
            <person name="Landers T."/>
            <person name="Leger J."/>
            <person name="Levine S."/>
            <person name="Lewis D."/>
            <person name="Lewis T."/>
            <person name="Lindblad-toh K."/>
            <person name="Liu X."/>
            <person name="Lokyitsang T."/>
            <person name="Lokyitsang Y."/>
            <person name="Lucien O."/>
            <person name="Lui A."/>
            <person name="Ma L.J."/>
            <person name="Mabbitt R."/>
            <person name="Macdonald J."/>
            <person name="Maclean C."/>
            <person name="Major J."/>
            <person name="Manning J."/>
            <person name="Marabella R."/>
            <person name="Maru K."/>
            <person name="Matthews C."/>
            <person name="Mauceli E."/>
            <person name="Mccarthy M."/>
            <person name="Mcdonough S."/>
            <person name="Mcghee T."/>
            <person name="Meldrim J."/>
            <person name="Meneus L."/>
            <person name="Mesirov J."/>
            <person name="Mihalev A."/>
            <person name="Mihova T."/>
            <person name="Mikkelsen T."/>
            <person name="Mlenga V."/>
            <person name="Moru K."/>
            <person name="Mozes J."/>
            <person name="Mulrain L."/>
            <person name="Munson G."/>
            <person name="Naylor J."/>
            <person name="Newes C."/>
            <person name="Nguyen C."/>
            <person name="Nguyen N."/>
            <person name="Nguyen T."/>
            <person name="Nicol R."/>
            <person name="Nielsen C."/>
            <person name="Nizzari M."/>
            <person name="Norbu C."/>
            <person name="Norbu N."/>
            <person name="O'donnell P."/>
            <person name="Okoawo O."/>
            <person name="O'leary S."/>
            <person name="Omotosho B."/>
            <person name="O'neill K."/>
            <person name="Osman S."/>
            <person name="Parker S."/>
            <person name="Perrin D."/>
            <person name="Phunkhang P."/>
            <person name="Piqani B."/>
            <person name="Purcell S."/>
            <person name="Rachupka T."/>
            <person name="Ramasamy U."/>
            <person name="Rameau R."/>
            <person name="Ray V."/>
            <person name="Raymond C."/>
            <person name="Retta R."/>
            <person name="Richardson S."/>
            <person name="Rise C."/>
            <person name="Rodriguez J."/>
            <person name="Rogers J."/>
            <person name="Rogov P."/>
            <person name="Rutman M."/>
            <person name="Schupbach R."/>
            <person name="Seaman C."/>
            <person name="Settipalli S."/>
            <person name="Sharpe T."/>
            <person name="Sheridan J."/>
            <person name="Sherpa N."/>
            <person name="Shi J."/>
            <person name="Smirnov S."/>
            <person name="Smith C."/>
            <person name="Sougnez C."/>
            <person name="Spencer B."/>
            <person name="Stalker J."/>
            <person name="Stange-thomann N."/>
            <person name="Stavropoulos S."/>
            <person name="Stetson K."/>
            <person name="Stone C."/>
            <person name="Stone S."/>
            <person name="Stubbs M."/>
            <person name="Talamas J."/>
            <person name="Tchuinga P."/>
            <person name="Tenzing P."/>
            <person name="Tesfaye S."/>
            <person name="Theodore J."/>
            <person name="Thoulutsang Y."/>
            <person name="Topham K."/>
            <person name="Towey S."/>
            <person name="Tsamla T."/>
            <person name="Tsomo N."/>
            <person name="Vallee D."/>
            <person name="Vassiliev H."/>
            <person name="Venkataraman V."/>
            <person name="Vinson J."/>
            <person name="Vo A."/>
            <person name="Wade C."/>
            <person name="Wang S."/>
            <person name="Wangchuk T."/>
            <person name="Wangdi T."/>
            <person name="Whittaker C."/>
            <person name="Wilkinson J."/>
            <person name="Wu Y."/>
            <person name="Wyman D."/>
            <person name="Yadav S."/>
            <person name="Yang S."/>
            <person name="Yang X."/>
            <person name="Yeager S."/>
            <person name="Yee E."/>
            <person name="Young G."/>
            <person name="Zainoun J."/>
            <person name="Zembeck L."/>
            <person name="Zimmer A."/>
            <person name="Zody M."/>
            <person name="Lander E."/>
        </authorList>
    </citation>
    <scope>NUCLEOTIDE SEQUENCE [LARGE SCALE GENOMIC DNA]</scope>
</reference>
<dbReference type="STRING" id="51511.ENSCSAVP00000015530"/>
<dbReference type="AlphaFoldDB" id="H2ZD64"/>
<dbReference type="GO" id="GO:0034080">
    <property type="term" value="P:CENP-A containing chromatin assembly"/>
    <property type="evidence" value="ECO:0007669"/>
    <property type="project" value="TreeGrafter"/>
</dbReference>
<dbReference type="InParanoid" id="H2ZD64"/>
<evidence type="ECO:0000256" key="5">
    <source>
        <dbReference type="ARBA" id="ARBA00023242"/>
    </source>
</evidence>
<evidence type="ECO:0000256" key="4">
    <source>
        <dbReference type="ARBA" id="ARBA00022454"/>
    </source>
</evidence>
<sequence length="140" mass="16098">MAHDESPLSQIISGKVPIYRIKSFKELLSNFSNLEMTTQSHAMLSSTTLQHLLSVTNDRTMAVRLSFWLHHRLCEELVTVVGETDRGRELIKTVVKFSGFIQECLPVCEAFLFRYLCTWNGSDYLPYISKLIGKLRLLPF</sequence>
<reference evidence="7" key="3">
    <citation type="submission" date="2025-09" db="UniProtKB">
        <authorList>
            <consortium name="Ensembl"/>
        </authorList>
    </citation>
    <scope>IDENTIFICATION</scope>
</reference>
<evidence type="ECO:0000313" key="7">
    <source>
        <dbReference type="Ensembl" id="ENSCSAVP00000015530.1"/>
    </source>
</evidence>
<accession>H2ZD64</accession>
<keyword evidence="4" id="KW-0158">Chromosome</keyword>
<keyword evidence="8" id="KW-1185">Reference proteome</keyword>
<evidence type="ECO:0000256" key="6">
    <source>
        <dbReference type="ARBA" id="ARBA00023328"/>
    </source>
</evidence>
<dbReference type="GO" id="GO:0005634">
    <property type="term" value="C:nucleus"/>
    <property type="evidence" value="ECO:0007669"/>
    <property type="project" value="UniProtKB-SubCell"/>
</dbReference>
<comment type="similarity">
    <text evidence="3">Belongs to the CENP-I/CTF3 family.</text>
</comment>
<dbReference type="Ensembl" id="ENSCSAVT00000015708.1">
    <property type="protein sequence ID" value="ENSCSAVP00000015530.1"/>
    <property type="gene ID" value="ENSCSAVG00000009115.1"/>
</dbReference>
<dbReference type="GO" id="GO:0000070">
    <property type="term" value="P:mitotic sister chromatid segregation"/>
    <property type="evidence" value="ECO:0007669"/>
    <property type="project" value="TreeGrafter"/>
</dbReference>
<dbReference type="PANTHER" id="PTHR48208:SF2">
    <property type="entry name" value="CENTROMERE PROTEIN I"/>
    <property type="match status" value="1"/>
</dbReference>
<evidence type="ECO:0000256" key="1">
    <source>
        <dbReference type="ARBA" id="ARBA00004123"/>
    </source>
</evidence>
<dbReference type="GO" id="GO:0000939">
    <property type="term" value="C:inner kinetochore"/>
    <property type="evidence" value="ECO:0007669"/>
    <property type="project" value="TreeGrafter"/>
</dbReference>
<dbReference type="Pfam" id="PF07778">
    <property type="entry name" value="CENP-I"/>
    <property type="match status" value="1"/>
</dbReference>
<dbReference type="GeneTree" id="ENSGT00390000013235"/>